<dbReference type="EMBL" id="MU273539">
    <property type="protein sequence ID" value="KAI0032667.1"/>
    <property type="molecule type" value="Genomic_DNA"/>
</dbReference>
<evidence type="ECO:0000313" key="1">
    <source>
        <dbReference type="EMBL" id="KAI0032667.1"/>
    </source>
</evidence>
<reference evidence="1" key="2">
    <citation type="journal article" date="2022" name="New Phytol.">
        <title>Evolutionary transition to the ectomycorrhizal habit in the genomes of a hyperdiverse lineage of mushroom-forming fungi.</title>
        <authorList>
            <person name="Looney B."/>
            <person name="Miyauchi S."/>
            <person name="Morin E."/>
            <person name="Drula E."/>
            <person name="Courty P.E."/>
            <person name="Kohler A."/>
            <person name="Kuo A."/>
            <person name="LaButti K."/>
            <person name="Pangilinan J."/>
            <person name="Lipzen A."/>
            <person name="Riley R."/>
            <person name="Andreopoulos W."/>
            <person name="He G."/>
            <person name="Johnson J."/>
            <person name="Nolan M."/>
            <person name="Tritt A."/>
            <person name="Barry K.W."/>
            <person name="Grigoriev I.V."/>
            <person name="Nagy L.G."/>
            <person name="Hibbett D."/>
            <person name="Henrissat B."/>
            <person name="Matheny P.B."/>
            <person name="Labbe J."/>
            <person name="Martin F.M."/>
        </authorList>
    </citation>
    <scope>NUCLEOTIDE SEQUENCE</scope>
    <source>
        <strain evidence="1">EC-137</strain>
    </source>
</reference>
<name>A0ACB8QLY4_9AGAM</name>
<organism evidence="1 2">
    <name type="scientific">Vararia minispora EC-137</name>
    <dbReference type="NCBI Taxonomy" id="1314806"/>
    <lineage>
        <taxon>Eukaryota</taxon>
        <taxon>Fungi</taxon>
        <taxon>Dikarya</taxon>
        <taxon>Basidiomycota</taxon>
        <taxon>Agaricomycotina</taxon>
        <taxon>Agaricomycetes</taxon>
        <taxon>Russulales</taxon>
        <taxon>Lachnocladiaceae</taxon>
        <taxon>Vararia</taxon>
    </lineage>
</organism>
<reference evidence="1" key="1">
    <citation type="submission" date="2021-02" db="EMBL/GenBank/DDBJ databases">
        <authorList>
            <consortium name="DOE Joint Genome Institute"/>
            <person name="Ahrendt S."/>
            <person name="Looney B.P."/>
            <person name="Miyauchi S."/>
            <person name="Morin E."/>
            <person name="Drula E."/>
            <person name="Courty P.E."/>
            <person name="Chicoki N."/>
            <person name="Fauchery L."/>
            <person name="Kohler A."/>
            <person name="Kuo A."/>
            <person name="Labutti K."/>
            <person name="Pangilinan J."/>
            <person name="Lipzen A."/>
            <person name="Riley R."/>
            <person name="Andreopoulos W."/>
            <person name="He G."/>
            <person name="Johnson J."/>
            <person name="Barry K.W."/>
            <person name="Grigoriev I.V."/>
            <person name="Nagy L."/>
            <person name="Hibbett D."/>
            <person name="Henrissat B."/>
            <person name="Matheny P.B."/>
            <person name="Labbe J."/>
            <person name="Martin F."/>
        </authorList>
    </citation>
    <scope>NUCLEOTIDE SEQUENCE</scope>
    <source>
        <strain evidence="1">EC-137</strain>
    </source>
</reference>
<feature type="non-terminal residue" evidence="1">
    <location>
        <position position="270"/>
    </location>
</feature>
<gene>
    <name evidence="1" type="ORF">K488DRAFT_8979</name>
</gene>
<dbReference type="Proteomes" id="UP000814128">
    <property type="component" value="Unassembled WGS sequence"/>
</dbReference>
<protein>
    <submittedName>
        <fullName evidence="1">Uncharacterized protein</fullName>
    </submittedName>
</protein>
<keyword evidence="2" id="KW-1185">Reference proteome</keyword>
<comment type="caution">
    <text evidence="1">The sequence shown here is derived from an EMBL/GenBank/DDBJ whole genome shotgun (WGS) entry which is preliminary data.</text>
</comment>
<sequence length="270" mass="29539">SSEDARKDRRRKEFAQKLEKELIDKRGDSRHHVETLKALEAAAKQLSSNPGEVPAFVLRVYPLSLERSALLAQHHIEERNSRVTIQMMYDMERERVEEEYKRERERVRERMLEGIEEKRRRAREEKDGEGTVGDASLDSQSRPHITRKLRNKFGTSPPPSPLPAHLSGIVNGSATSAVTGVASNPHSLSVDELPSAFPLPLTAVTLPTSAAGAAGGAMGRRRNKGGGFQAQAFGALGKSGLGLTSAKESEIDADVSEITRGSKRRRAAAG</sequence>
<accession>A0ACB8QLY4</accession>
<proteinExistence type="predicted"/>
<feature type="non-terminal residue" evidence="1">
    <location>
        <position position="1"/>
    </location>
</feature>
<evidence type="ECO:0000313" key="2">
    <source>
        <dbReference type="Proteomes" id="UP000814128"/>
    </source>
</evidence>